<gene>
    <name evidence="11" type="ORF">EU96_1219</name>
</gene>
<comment type="subcellular location">
    <subcellularLocation>
        <location evidence="1">Cell membrane</location>
    </subcellularLocation>
</comment>
<evidence type="ECO:0000256" key="7">
    <source>
        <dbReference type="ARBA" id="ARBA00037904"/>
    </source>
</evidence>
<dbReference type="Pfam" id="PF00535">
    <property type="entry name" value="Glycos_transf_2"/>
    <property type="match status" value="1"/>
</dbReference>
<dbReference type="NCBIfam" id="TIGR04283">
    <property type="entry name" value="glyco_like_mftF"/>
    <property type="match status" value="1"/>
</dbReference>
<dbReference type="InterPro" id="IPR001173">
    <property type="entry name" value="Glyco_trans_2-like"/>
</dbReference>
<dbReference type="CDD" id="cd02522">
    <property type="entry name" value="GT_2_like_a"/>
    <property type="match status" value="1"/>
</dbReference>
<dbReference type="EMBL" id="JNAM01000010">
    <property type="protein sequence ID" value="KGF97507.1"/>
    <property type="molecule type" value="Genomic_DNA"/>
</dbReference>
<keyword evidence="5" id="KW-0472">Membrane</keyword>
<keyword evidence="2" id="KW-1003">Cell membrane</keyword>
<dbReference type="PANTHER" id="PTHR43646">
    <property type="entry name" value="GLYCOSYLTRANSFERASE"/>
    <property type="match status" value="1"/>
</dbReference>
<keyword evidence="3" id="KW-0328">Glycosyltransferase</keyword>
<evidence type="ECO:0000259" key="10">
    <source>
        <dbReference type="Pfam" id="PF00535"/>
    </source>
</evidence>
<comment type="caution">
    <text evidence="11">The sequence shown here is derived from an EMBL/GenBank/DDBJ whole genome shotgun (WGS) entry which is preliminary data.</text>
</comment>
<dbReference type="Gene3D" id="3.90.550.10">
    <property type="entry name" value="Spore Coat Polysaccharide Biosynthesis Protein SpsA, Chain A"/>
    <property type="match status" value="1"/>
</dbReference>
<comment type="pathway">
    <text evidence="7">Carotenoid biosynthesis; staphyloxanthin biosynthesis; staphyloxanthin from farnesyl diphosphate: step 4/5.</text>
</comment>
<evidence type="ECO:0000256" key="8">
    <source>
        <dbReference type="ARBA" id="ARBA00038120"/>
    </source>
</evidence>
<evidence type="ECO:0000313" key="11">
    <source>
        <dbReference type="EMBL" id="KGF97507.1"/>
    </source>
</evidence>
<reference evidence="12" key="1">
    <citation type="journal article" date="2014" name="Sci. Data">
        <title>Genomes of diverse isolates of the marine cyanobacterium Prochlorococcus.</title>
        <authorList>
            <person name="Biller S."/>
            <person name="Berube P."/>
            <person name="Thompson J."/>
            <person name="Kelly L."/>
            <person name="Roggensack S."/>
            <person name="Awad L."/>
            <person name="Roache-Johnson K."/>
            <person name="Ding H."/>
            <person name="Giovannoni S.J."/>
            <person name="Moore L.R."/>
            <person name="Chisholm S.W."/>
        </authorList>
    </citation>
    <scope>NUCLEOTIDE SEQUENCE [LARGE SCALE GENOMIC DNA]</scope>
    <source>
        <strain evidence="12">MIT 9302</strain>
    </source>
</reference>
<dbReference type="STRING" id="74545.EU96_1219"/>
<proteinExistence type="inferred from homology"/>
<evidence type="ECO:0000256" key="2">
    <source>
        <dbReference type="ARBA" id="ARBA00022475"/>
    </source>
</evidence>
<evidence type="ECO:0000256" key="6">
    <source>
        <dbReference type="ARBA" id="ARBA00037281"/>
    </source>
</evidence>
<evidence type="ECO:0000256" key="9">
    <source>
        <dbReference type="ARBA" id="ARBA00040345"/>
    </source>
</evidence>
<evidence type="ECO:0000256" key="1">
    <source>
        <dbReference type="ARBA" id="ARBA00004236"/>
    </source>
</evidence>
<accession>A0A0A2A6J2</accession>
<evidence type="ECO:0000256" key="4">
    <source>
        <dbReference type="ARBA" id="ARBA00022679"/>
    </source>
</evidence>
<comment type="function">
    <text evidence="6">Catalyzes the glycosylation of 4,4'-diaponeurosporenoate, i.e. the esterification of glucose at the C1'' position with the carboxyl group of 4,4'-diaponeurosporenic acid, to form glycosyl-4,4'-diaponeurosporenoate. This is a step in the biosynthesis of staphyloxanthin, an orange pigment present in most staphylococci strains.</text>
</comment>
<dbReference type="SUPFAM" id="SSF53448">
    <property type="entry name" value="Nucleotide-diphospho-sugar transferases"/>
    <property type="match status" value="1"/>
</dbReference>
<dbReference type="Proteomes" id="UP000030445">
    <property type="component" value="Unassembled WGS sequence"/>
</dbReference>
<evidence type="ECO:0000313" key="12">
    <source>
        <dbReference type="Proteomes" id="UP000030445"/>
    </source>
</evidence>
<protein>
    <recommendedName>
        <fullName evidence="9">4,4'-diaponeurosporenoate glycosyltransferase</fullName>
    </recommendedName>
</protein>
<name>A0A0A2A6J2_PROMR</name>
<sequence>MKIEVINLSKISIIIPTINEANNLPLLLSDLSIIQEEGEILIVDCGSEDKTIDVANIYGAKVYKSQERNRGLQLDIGAKNSKGEWLIFLHADTRLTHDWFTKIKSVFKGDKNFIYYFKFKISNKKIIYRVLEILVNFRSKYFKQPYGDQGLIIHKSIYLKNNGFRNIPLMEDLDFFMRLNSKKYLKQLNLPIFTSPRKWERTNIFLQTIKNWNFRRRWLNGESLKSIYSDYYKK</sequence>
<evidence type="ECO:0000256" key="3">
    <source>
        <dbReference type="ARBA" id="ARBA00022676"/>
    </source>
</evidence>
<comment type="similarity">
    <text evidence="8">Belongs to the glycosyltransferase 2 family. CrtQ subfamily.</text>
</comment>
<keyword evidence="4" id="KW-0808">Transferase</keyword>
<organism evidence="11 12">
    <name type="scientific">Prochlorococcus marinus str. MIT 9302</name>
    <dbReference type="NCBI Taxonomy" id="74545"/>
    <lineage>
        <taxon>Bacteria</taxon>
        <taxon>Bacillati</taxon>
        <taxon>Cyanobacteriota</taxon>
        <taxon>Cyanophyceae</taxon>
        <taxon>Synechococcales</taxon>
        <taxon>Prochlorococcaceae</taxon>
        <taxon>Prochlorococcus</taxon>
    </lineage>
</organism>
<evidence type="ECO:0000256" key="5">
    <source>
        <dbReference type="ARBA" id="ARBA00023136"/>
    </source>
</evidence>
<feature type="domain" description="Glycosyltransferase 2-like" evidence="10">
    <location>
        <begin position="12"/>
        <end position="147"/>
    </location>
</feature>
<dbReference type="InterPro" id="IPR029044">
    <property type="entry name" value="Nucleotide-diphossugar_trans"/>
</dbReference>
<dbReference type="GO" id="GO:0005886">
    <property type="term" value="C:plasma membrane"/>
    <property type="evidence" value="ECO:0007669"/>
    <property type="project" value="UniProtKB-SubCell"/>
</dbReference>
<dbReference type="InterPro" id="IPR026461">
    <property type="entry name" value="Trfase_2_rSAM/seldom_assoc"/>
</dbReference>
<dbReference type="AlphaFoldDB" id="A0A0A2A6J2"/>
<dbReference type="PANTHER" id="PTHR43646:SF2">
    <property type="entry name" value="GLYCOSYLTRANSFERASE 2-LIKE DOMAIN-CONTAINING PROTEIN"/>
    <property type="match status" value="1"/>
</dbReference>
<dbReference type="GO" id="GO:0016757">
    <property type="term" value="F:glycosyltransferase activity"/>
    <property type="evidence" value="ECO:0007669"/>
    <property type="project" value="UniProtKB-KW"/>
</dbReference>
<dbReference type="eggNOG" id="COG1215">
    <property type="taxonomic scope" value="Bacteria"/>
</dbReference>